<dbReference type="GeneID" id="12216920"/>
<name>H8XWS6_9RHAB</name>
<dbReference type="RefSeq" id="YP_006200958.1">
    <property type="nucleotide sequence ID" value="NC_017685.1"/>
</dbReference>
<reference evidence="2 3" key="1">
    <citation type="journal article" date="2012" name="Virology">
        <title>Kotonkan and Obodhiang viruses: African ephemeroviruses with large and complex genomes.</title>
        <authorList>
            <person name="Blasdell K.R."/>
            <person name="Voysey R."/>
            <person name="Bulach D."/>
            <person name="Joubert D.A."/>
            <person name="Tesh R.B."/>
            <person name="Boyle D.B."/>
            <person name="Walker P.J."/>
        </authorList>
    </citation>
    <scope>NUCLEOTIDE SEQUENCE [LARGE SCALE GENOMIC DNA]</scope>
    <source>
        <strain evidence="2">Obodhiang</strain>
    </source>
</reference>
<gene>
    <name evidence="2" type="primary">P</name>
</gene>
<proteinExistence type="predicted"/>
<feature type="compositionally biased region" description="Polar residues" evidence="1">
    <location>
        <begin position="154"/>
        <end position="169"/>
    </location>
</feature>
<feature type="region of interest" description="Disordered" evidence="1">
    <location>
        <begin position="154"/>
        <end position="203"/>
    </location>
</feature>
<accession>H8XWS6</accession>
<evidence type="ECO:0000256" key="1">
    <source>
        <dbReference type="SAM" id="MobiDB-lite"/>
    </source>
</evidence>
<dbReference type="Proteomes" id="UP000110347">
    <property type="component" value="Segment"/>
</dbReference>
<protein>
    <submittedName>
        <fullName evidence="2">Polymerase-associated protein</fullName>
    </submittedName>
</protein>
<sequence length="288" mass="33237">MEKFNPEKILGNYNTQKLIESINETNWNLDEDLDSSICQVGPAETVNEIDNYKDEVIKIGVCLSSYKETEMSLDNQKEKEIYLDDDDDWEAEFSNKIEDRNLINNSELEIQINVEDLIALMDFLKIEIDQYNILPLTLQNKIIIQKKEGMNSTIKTGDTMVNQSKSLTSSDRDTDSKTNRLLSQNESPCHDTHPGEGNTDVSPESKKLFQYLIKIFDDGVRVKKKFSSKKIKITKENIGLDYHVIAKYVEGKNDKDSMDIEKIVKELIKKGKKYRQYSNQLDLSMIDL</sequence>
<dbReference type="OrthoDB" id="31754at10239"/>
<evidence type="ECO:0000313" key="3">
    <source>
        <dbReference type="Proteomes" id="UP000110347"/>
    </source>
</evidence>
<evidence type="ECO:0000313" key="2">
    <source>
        <dbReference type="EMBL" id="AEI17642.1"/>
    </source>
</evidence>
<organism evidence="2 3">
    <name type="scientific">Obodhiang virus</name>
    <dbReference type="NCBI Taxonomy" id="380160"/>
    <lineage>
        <taxon>Viruses</taxon>
        <taxon>Riboviria</taxon>
        <taxon>Orthornavirae</taxon>
        <taxon>Negarnaviricota</taxon>
        <taxon>Haploviricotina</taxon>
        <taxon>Monjiviricetes</taxon>
        <taxon>Mononegavirales</taxon>
        <taxon>Rhabdoviridae</taxon>
        <taxon>Alpharhabdovirinae</taxon>
        <taxon>Ephemerovirus</taxon>
        <taxon>Ephemerovirus obodhiang</taxon>
    </lineage>
</organism>
<dbReference type="KEGG" id="vg:12216920"/>
<dbReference type="EMBL" id="HM856902">
    <property type="protein sequence ID" value="AEI17642.1"/>
    <property type="molecule type" value="Viral_cRNA"/>
</dbReference>
<keyword evidence="3" id="KW-1185">Reference proteome</keyword>